<dbReference type="AlphaFoldDB" id="A0A1I5VZN0"/>
<gene>
    <name evidence="1" type="ORF">SAMN05216190_13437</name>
</gene>
<reference evidence="2" key="1">
    <citation type="submission" date="2016-10" db="EMBL/GenBank/DDBJ databases">
        <authorList>
            <person name="Varghese N."/>
            <person name="Submissions S."/>
        </authorList>
    </citation>
    <scope>NUCLEOTIDE SEQUENCE [LARGE SCALE GENOMIC DNA]</scope>
    <source>
        <strain evidence="2">DSM 17834</strain>
    </source>
</reference>
<sequence length="49" mass="5165">MTSQPMARAKLAHPLVDDLHPLAAVPGVWVQAQGTAAQLDMTLQTALAE</sequence>
<keyword evidence="2" id="KW-1185">Reference proteome</keyword>
<evidence type="ECO:0000313" key="1">
    <source>
        <dbReference type="EMBL" id="SFQ12797.1"/>
    </source>
</evidence>
<dbReference type="EMBL" id="FOWX01000034">
    <property type="protein sequence ID" value="SFQ12797.1"/>
    <property type="molecule type" value="Genomic_DNA"/>
</dbReference>
<accession>A0A1I5VZN0</accession>
<dbReference type="Proteomes" id="UP000198784">
    <property type="component" value="Unassembled WGS sequence"/>
</dbReference>
<name>A0A1I5VZN0_9PSED</name>
<protein>
    <submittedName>
        <fullName evidence="1">Uncharacterized protein</fullName>
    </submittedName>
</protein>
<proteinExistence type="predicted"/>
<evidence type="ECO:0000313" key="2">
    <source>
        <dbReference type="Proteomes" id="UP000198784"/>
    </source>
</evidence>
<organism evidence="1 2">
    <name type="scientific">Pseudomonas borbori</name>
    <dbReference type="NCBI Taxonomy" id="289003"/>
    <lineage>
        <taxon>Bacteria</taxon>
        <taxon>Pseudomonadati</taxon>
        <taxon>Pseudomonadota</taxon>
        <taxon>Gammaproteobacteria</taxon>
        <taxon>Pseudomonadales</taxon>
        <taxon>Pseudomonadaceae</taxon>
        <taxon>Pseudomonas</taxon>
    </lineage>
</organism>